<reference evidence="2 3" key="1">
    <citation type="submission" date="2019-02" db="EMBL/GenBank/DDBJ databases">
        <title>Deep-cultivation of Planctomycetes and their phenomic and genomic characterization uncovers novel biology.</title>
        <authorList>
            <person name="Wiegand S."/>
            <person name="Jogler M."/>
            <person name="Boedeker C."/>
            <person name="Pinto D."/>
            <person name="Vollmers J."/>
            <person name="Rivas-Marin E."/>
            <person name="Kohn T."/>
            <person name="Peeters S.H."/>
            <person name="Heuer A."/>
            <person name="Rast P."/>
            <person name="Oberbeckmann S."/>
            <person name="Bunk B."/>
            <person name="Jeske O."/>
            <person name="Meyerdierks A."/>
            <person name="Storesund J.E."/>
            <person name="Kallscheuer N."/>
            <person name="Luecker S."/>
            <person name="Lage O.M."/>
            <person name="Pohl T."/>
            <person name="Merkel B.J."/>
            <person name="Hornburger P."/>
            <person name="Mueller R.-W."/>
            <person name="Bruemmer F."/>
            <person name="Labrenz M."/>
            <person name="Spormann A.M."/>
            <person name="Op Den Camp H."/>
            <person name="Overmann J."/>
            <person name="Amann R."/>
            <person name="Jetten M.S.M."/>
            <person name="Mascher T."/>
            <person name="Medema M.H."/>
            <person name="Devos D.P."/>
            <person name="Kaster A.-K."/>
            <person name="Ovreas L."/>
            <person name="Rohde M."/>
            <person name="Galperin M.Y."/>
            <person name="Jogler C."/>
        </authorList>
    </citation>
    <scope>NUCLEOTIDE SEQUENCE [LARGE SCALE GENOMIC DNA]</scope>
    <source>
        <strain evidence="2 3">Q31b</strain>
    </source>
</reference>
<dbReference type="AlphaFoldDB" id="A0A5C6DTM7"/>
<keyword evidence="3" id="KW-1185">Reference proteome</keyword>
<protein>
    <submittedName>
        <fullName evidence="2">Uncharacterized protein</fullName>
    </submittedName>
</protein>
<evidence type="ECO:0000313" key="2">
    <source>
        <dbReference type="EMBL" id="TWU40032.1"/>
    </source>
</evidence>
<evidence type="ECO:0000256" key="1">
    <source>
        <dbReference type="SAM" id="MobiDB-lite"/>
    </source>
</evidence>
<feature type="compositionally biased region" description="Polar residues" evidence="1">
    <location>
        <begin position="1"/>
        <end position="14"/>
    </location>
</feature>
<comment type="caution">
    <text evidence="2">The sequence shown here is derived from an EMBL/GenBank/DDBJ whole genome shotgun (WGS) entry which is preliminary data.</text>
</comment>
<dbReference type="Proteomes" id="UP000315471">
    <property type="component" value="Unassembled WGS sequence"/>
</dbReference>
<dbReference type="OrthoDB" id="982601at2"/>
<proteinExistence type="predicted"/>
<gene>
    <name evidence="2" type="ORF">Q31b_33760</name>
</gene>
<name>A0A5C6DTM7_9BACT</name>
<organism evidence="2 3">
    <name type="scientific">Novipirellula aureliae</name>
    <dbReference type="NCBI Taxonomy" id="2527966"/>
    <lineage>
        <taxon>Bacteria</taxon>
        <taxon>Pseudomonadati</taxon>
        <taxon>Planctomycetota</taxon>
        <taxon>Planctomycetia</taxon>
        <taxon>Pirellulales</taxon>
        <taxon>Pirellulaceae</taxon>
        <taxon>Novipirellula</taxon>
    </lineage>
</organism>
<dbReference type="EMBL" id="SJPY01000005">
    <property type="protein sequence ID" value="TWU40032.1"/>
    <property type="molecule type" value="Genomic_DNA"/>
</dbReference>
<dbReference type="RefSeq" id="WP_146600670.1">
    <property type="nucleotide sequence ID" value="NZ_SJPY01000005.1"/>
</dbReference>
<sequence>MMTLQKTSSASNRQHGFAARPRPRHWRTARLVTSAASAMPSGRSCRGRPLWLPSLSGVGRIIRLATFSAPVTNGLGKTFRWTPQMAIWQFDVQLMPDIIVPDAEAYVSASMTEDGLDTEHWWKHNQPLSQFRDMIAREFPPKQSWDDELFQFGIEDGVLIECWFDNGLLTSLSARLALPHVTSDSIFAFCRCVSDLDCHLYLMETRAVVPPEPCLLKSHILESRAHRFCSNPRNFFDDMGDSPR</sequence>
<evidence type="ECO:0000313" key="3">
    <source>
        <dbReference type="Proteomes" id="UP000315471"/>
    </source>
</evidence>
<accession>A0A5C6DTM7</accession>
<feature type="region of interest" description="Disordered" evidence="1">
    <location>
        <begin position="1"/>
        <end position="23"/>
    </location>
</feature>